<sequence>MPENPRRRLDAALAHEIEVWRSADPGPDADGRALARLLVRLVRHVGRHALPAPLLDGLAGVAQRHRGRDPFLDDFLDAVLARHHDRFHNASYLALPLIARVLDDPGSGLDPERLSALLLADVVRHERHHPDRTDPVVGRKRVRHAARFVSAVDRALADDVAPPATRAGEWLALSVLPVSTEHDEYFFIRALQAHEMVFTTLTTLLRLATEAVRAGRSDDATVLVRRAGTVFARASLLFRLVATLRAAAFHTFREHTDGASAIQSEAYKRFELACGEPGRARLDSEAFAGVPAVRAEADGHDSLARAVADLPGDPPTGLAAAVADLEAAHRRWKTTHHSLAVRMLGDAPGSGYTAGVPYLAACRDHRLVATRNAAA</sequence>
<comment type="caution">
    <text evidence="1">The sequence shown here is derived from an EMBL/GenBank/DDBJ whole genome shotgun (WGS) entry which is preliminary data.</text>
</comment>
<dbReference type="EMBL" id="JBBEGM010000004">
    <property type="protein sequence ID" value="MEJ2862148.1"/>
    <property type="molecule type" value="Genomic_DNA"/>
</dbReference>
<proteinExistence type="predicted"/>
<reference evidence="1 2" key="1">
    <citation type="submission" date="2024-03" db="EMBL/GenBank/DDBJ databases">
        <title>Actinomycetospora sp. OC33-EN07, a novel actinomycete isolated from wild orchid (Aerides multiflora).</title>
        <authorList>
            <person name="Suriyachadkun C."/>
        </authorList>
    </citation>
    <scope>NUCLEOTIDE SEQUENCE [LARGE SCALE GENOMIC DNA]</scope>
    <source>
        <strain evidence="1 2">OC33-EN07</strain>
    </source>
</reference>
<evidence type="ECO:0008006" key="3">
    <source>
        <dbReference type="Google" id="ProtNLM"/>
    </source>
</evidence>
<dbReference type="SUPFAM" id="SSF140959">
    <property type="entry name" value="Indolic compounds 2,3-dioxygenase-like"/>
    <property type="match status" value="1"/>
</dbReference>
<dbReference type="InterPro" id="IPR037217">
    <property type="entry name" value="Trp/Indoleamine_2_3_dOase-like"/>
</dbReference>
<dbReference type="PANTHER" id="PTHR10138">
    <property type="entry name" value="TRYPTOPHAN 2,3-DIOXYGENASE"/>
    <property type="match status" value="1"/>
</dbReference>
<dbReference type="Proteomes" id="UP001369736">
    <property type="component" value="Unassembled WGS sequence"/>
</dbReference>
<protein>
    <recommendedName>
        <fullName evidence="3">Tryptophan 2,3-dioxygenase</fullName>
    </recommendedName>
</protein>
<name>A0ABU8M6S9_9PSEU</name>
<dbReference type="RefSeq" id="WP_337703522.1">
    <property type="nucleotide sequence ID" value="NZ_JBBEGM010000004.1"/>
</dbReference>
<evidence type="ECO:0000313" key="1">
    <source>
        <dbReference type="EMBL" id="MEJ2862148.1"/>
    </source>
</evidence>
<keyword evidence="2" id="KW-1185">Reference proteome</keyword>
<dbReference type="PANTHER" id="PTHR10138:SF0">
    <property type="entry name" value="TRYPTOPHAN 2,3-DIOXYGENASE"/>
    <property type="match status" value="1"/>
</dbReference>
<dbReference type="InterPro" id="IPR004981">
    <property type="entry name" value="Trp_2_3_dOase"/>
</dbReference>
<accession>A0ABU8M6S9</accession>
<organism evidence="1 2">
    <name type="scientific">Actinomycetospora flava</name>
    <dbReference type="NCBI Taxonomy" id="3129232"/>
    <lineage>
        <taxon>Bacteria</taxon>
        <taxon>Bacillati</taxon>
        <taxon>Actinomycetota</taxon>
        <taxon>Actinomycetes</taxon>
        <taxon>Pseudonocardiales</taxon>
        <taxon>Pseudonocardiaceae</taxon>
        <taxon>Actinomycetospora</taxon>
    </lineage>
</organism>
<evidence type="ECO:0000313" key="2">
    <source>
        <dbReference type="Proteomes" id="UP001369736"/>
    </source>
</evidence>
<dbReference type="Gene3D" id="1.20.58.480">
    <property type="match status" value="1"/>
</dbReference>
<gene>
    <name evidence="1" type="ORF">WCD58_13330</name>
</gene>